<proteinExistence type="predicted"/>
<organism evidence="2 3">
    <name type="scientific">Mikania micrantha</name>
    <name type="common">bitter vine</name>
    <dbReference type="NCBI Taxonomy" id="192012"/>
    <lineage>
        <taxon>Eukaryota</taxon>
        <taxon>Viridiplantae</taxon>
        <taxon>Streptophyta</taxon>
        <taxon>Embryophyta</taxon>
        <taxon>Tracheophyta</taxon>
        <taxon>Spermatophyta</taxon>
        <taxon>Magnoliopsida</taxon>
        <taxon>eudicotyledons</taxon>
        <taxon>Gunneridae</taxon>
        <taxon>Pentapetalae</taxon>
        <taxon>asterids</taxon>
        <taxon>campanulids</taxon>
        <taxon>Asterales</taxon>
        <taxon>Asteraceae</taxon>
        <taxon>Asteroideae</taxon>
        <taxon>Heliantheae alliance</taxon>
        <taxon>Eupatorieae</taxon>
        <taxon>Mikania</taxon>
    </lineage>
</organism>
<comment type="caution">
    <text evidence="2">The sequence shown here is derived from an EMBL/GenBank/DDBJ whole genome shotgun (WGS) entry which is preliminary data.</text>
</comment>
<feature type="region of interest" description="Disordered" evidence="1">
    <location>
        <begin position="1"/>
        <end position="24"/>
    </location>
</feature>
<accession>A0A5N6M8N1</accession>
<evidence type="ECO:0000313" key="2">
    <source>
        <dbReference type="EMBL" id="KAD3069373.1"/>
    </source>
</evidence>
<dbReference type="AlphaFoldDB" id="A0A5N6M8N1"/>
<dbReference type="EMBL" id="SZYD01000017">
    <property type="protein sequence ID" value="KAD3069373.1"/>
    <property type="molecule type" value="Genomic_DNA"/>
</dbReference>
<feature type="region of interest" description="Disordered" evidence="1">
    <location>
        <begin position="43"/>
        <end position="72"/>
    </location>
</feature>
<dbReference type="SUPFAM" id="SSF48452">
    <property type="entry name" value="TPR-like"/>
    <property type="match status" value="1"/>
</dbReference>
<feature type="compositionally biased region" description="Polar residues" evidence="1">
    <location>
        <begin position="1"/>
        <end position="15"/>
    </location>
</feature>
<sequence>MATPSGNHLLQYSSRSNRKDEMTNMELDECEETTLHDVNIEEDMRRKQQTAQEAYEEDEDMHGGGAQRGLARPSVGEYKVAEEVHIKAIQIDEKSVEAYGHLAQGILKLGQSRDDKLRRVTLQVDEEDIIFCIVGTTDTFNFLNMVVFISFGSKVDA</sequence>
<protein>
    <submittedName>
        <fullName evidence="2">Uncharacterized protein</fullName>
    </submittedName>
</protein>
<evidence type="ECO:0000256" key="1">
    <source>
        <dbReference type="SAM" id="MobiDB-lite"/>
    </source>
</evidence>
<keyword evidence="3" id="KW-1185">Reference proteome</keyword>
<dbReference type="Proteomes" id="UP000326396">
    <property type="component" value="Linkage Group LG7"/>
</dbReference>
<dbReference type="OrthoDB" id="1727125at2759"/>
<dbReference type="InterPro" id="IPR011990">
    <property type="entry name" value="TPR-like_helical_dom_sf"/>
</dbReference>
<reference evidence="2 3" key="1">
    <citation type="submission" date="2019-05" db="EMBL/GenBank/DDBJ databases">
        <title>Mikania micrantha, genome provides insights into the molecular mechanism of rapid growth.</title>
        <authorList>
            <person name="Liu B."/>
        </authorList>
    </citation>
    <scope>NUCLEOTIDE SEQUENCE [LARGE SCALE GENOMIC DNA]</scope>
    <source>
        <strain evidence="2">NLD-2019</strain>
        <tissue evidence="2">Leaf</tissue>
    </source>
</reference>
<evidence type="ECO:0000313" key="3">
    <source>
        <dbReference type="Proteomes" id="UP000326396"/>
    </source>
</evidence>
<name>A0A5N6M8N1_9ASTR</name>
<gene>
    <name evidence="2" type="ORF">E3N88_37253</name>
</gene>